<feature type="domain" description="TRAF-type" evidence="6">
    <location>
        <begin position="25"/>
        <end position="90"/>
    </location>
</feature>
<dbReference type="OrthoDB" id="193703at2759"/>
<proteinExistence type="predicted"/>
<dbReference type="PROSITE" id="PS50145">
    <property type="entry name" value="ZF_TRAF"/>
    <property type="match status" value="1"/>
</dbReference>
<feature type="compositionally biased region" description="Low complexity" evidence="5">
    <location>
        <begin position="556"/>
        <end position="568"/>
    </location>
</feature>
<evidence type="ECO:0000256" key="3">
    <source>
        <dbReference type="ARBA" id="ARBA00022833"/>
    </source>
</evidence>
<evidence type="ECO:0000256" key="5">
    <source>
        <dbReference type="SAM" id="MobiDB-lite"/>
    </source>
</evidence>
<feature type="region of interest" description="Disordered" evidence="5">
    <location>
        <begin position="460"/>
        <end position="731"/>
    </location>
</feature>
<feature type="region of interest" description="Disordered" evidence="5">
    <location>
        <begin position="296"/>
        <end position="324"/>
    </location>
</feature>
<dbReference type="Pfam" id="PF21366">
    <property type="entry name" value="TRAFD1-XIAF1_ZnF"/>
    <property type="match status" value="1"/>
</dbReference>
<dbReference type="AlphaFoldDB" id="A0A8J9VVD1"/>
<feature type="compositionally biased region" description="Basic and acidic residues" evidence="5">
    <location>
        <begin position="247"/>
        <end position="270"/>
    </location>
</feature>
<evidence type="ECO:0000313" key="7">
    <source>
        <dbReference type="EMBL" id="CAH1232819.1"/>
    </source>
</evidence>
<feature type="region of interest" description="Disordered" evidence="5">
    <location>
        <begin position="198"/>
        <end position="274"/>
    </location>
</feature>
<evidence type="ECO:0000256" key="1">
    <source>
        <dbReference type="ARBA" id="ARBA00022723"/>
    </source>
</evidence>
<reference evidence="7" key="1">
    <citation type="submission" date="2022-01" db="EMBL/GenBank/DDBJ databases">
        <authorList>
            <person name="Braso-Vives M."/>
        </authorList>
    </citation>
    <scope>NUCLEOTIDE SEQUENCE</scope>
</reference>
<dbReference type="PANTHER" id="PTHR16295">
    <property type="entry name" value="TRAF-TYPE ZINC FINGER PROTEIN-RELATED"/>
    <property type="match status" value="1"/>
</dbReference>
<accession>A0A8J9VVD1</accession>
<dbReference type="Gene3D" id="3.30.40.10">
    <property type="entry name" value="Zinc/RING finger domain, C3HC4 (zinc finger)"/>
    <property type="match status" value="2"/>
</dbReference>
<dbReference type="InterPro" id="IPR013083">
    <property type="entry name" value="Znf_RING/FYVE/PHD"/>
</dbReference>
<organism evidence="7 8">
    <name type="scientific">Branchiostoma lanceolatum</name>
    <name type="common">Common lancelet</name>
    <name type="synonym">Amphioxus lanceolatum</name>
    <dbReference type="NCBI Taxonomy" id="7740"/>
    <lineage>
        <taxon>Eukaryota</taxon>
        <taxon>Metazoa</taxon>
        <taxon>Chordata</taxon>
        <taxon>Cephalochordata</taxon>
        <taxon>Leptocardii</taxon>
        <taxon>Amphioxiformes</taxon>
        <taxon>Branchiostomatidae</taxon>
        <taxon>Branchiostoma</taxon>
    </lineage>
</organism>
<feature type="compositionally biased region" description="Polar residues" evidence="5">
    <location>
        <begin position="376"/>
        <end position="388"/>
    </location>
</feature>
<dbReference type="GO" id="GO:0008270">
    <property type="term" value="F:zinc ion binding"/>
    <property type="evidence" value="ECO:0007669"/>
    <property type="project" value="UniProtKB-KW"/>
</dbReference>
<keyword evidence="2 4" id="KW-0863">Zinc-finger</keyword>
<sequence>MEEQPETKFCSNCKRDIPAQNFVMHQSHCQRNIVLCDHCKEPVPRTEMDEHFEETHAQVKCKCGMSVEKCKLEEHETDACPLRSARCQYCEIDLSHKDLASHLDYCGTRTEECFKCHQRIMKKDELQHEASNCKYPEPKPLMKSSSESSVRDLPSHYQYGIFNRYASEFDIPMDSDSPFDLDQPIRSVDSDHSLMMRSRGARARMANQGPTRNRISSDRDVPMPVPRSVVQTKKGSKNKSTNVSAARGRDIPPRRGSQTRDRRGSGHSDDSDPDWVLARHLAHDLSDPDDHELDSLLGLDRSSNNNNGVLHTGGLMHSPPQNRTHHMTTAVTNGDDTAIPCEFCQDLFPIDILIEHQSGCNPYLSHAPVKYGGNLTAPSTQQPPVNQGDNRDRQHAGSGHPAVMDNLGYSSVEDRLRSIPLDPIPVPDNDSPMLPCEFCGTLLPADFLIQHQSVCQMDDLRSEAPTPRPPPQLPPSVAPPVCRHKPSKDQYSDTGPTRRVKRQGDPSASFLSFGDSPATNHRVKPVGPKKNPGGTRPGATTITNHFTNMHQEKSSTKSSSNSKTGQPSEPREEGGSPEFTPRYRANSAARTRKTLEALLQDDNMATSEILEKMEEHKGQKGRKGAWGEETEIDLTMDEPKVKTQPKNKPSRRLGGPQQPEPMPGYQASFAMGPGASRSTKVKPAVKSSSRSIPSEEGAGTTNGRRRTDSNGANSRPKAGQSTRRRMRHDEV</sequence>
<keyword evidence="1 4" id="KW-0479">Metal-binding</keyword>
<dbReference type="InterPro" id="IPR001293">
    <property type="entry name" value="Znf_TRAF"/>
</dbReference>
<feature type="compositionally biased region" description="Basic residues" evidence="5">
    <location>
        <begin position="722"/>
        <end position="731"/>
    </location>
</feature>
<feature type="zinc finger region" description="TRAF-type" evidence="4">
    <location>
        <begin position="25"/>
        <end position="90"/>
    </location>
</feature>
<dbReference type="Pfam" id="PF23580">
    <property type="entry name" value="Znf_XAF1_N"/>
    <property type="match status" value="1"/>
</dbReference>
<evidence type="ECO:0000313" key="8">
    <source>
        <dbReference type="Proteomes" id="UP000838412"/>
    </source>
</evidence>
<feature type="compositionally biased region" description="Polar residues" evidence="5">
    <location>
        <begin position="538"/>
        <end position="549"/>
    </location>
</feature>
<evidence type="ECO:0000259" key="6">
    <source>
        <dbReference type="PROSITE" id="PS50145"/>
    </source>
</evidence>
<feature type="compositionally biased region" description="Polar residues" evidence="5">
    <location>
        <begin position="229"/>
        <end position="244"/>
    </location>
</feature>
<gene>
    <name evidence="7" type="primary">TRAFD1</name>
    <name evidence="7" type="ORF">BLAG_LOCUS1780</name>
</gene>
<evidence type="ECO:0000256" key="4">
    <source>
        <dbReference type="PROSITE-ProRule" id="PRU00207"/>
    </source>
</evidence>
<keyword evidence="8" id="KW-1185">Reference proteome</keyword>
<dbReference type="PANTHER" id="PTHR16295:SF10">
    <property type="entry name" value="EXPRESSED PROTEIN"/>
    <property type="match status" value="1"/>
</dbReference>
<feature type="compositionally biased region" description="Basic and acidic residues" evidence="5">
    <location>
        <begin position="609"/>
        <end position="618"/>
    </location>
</feature>
<dbReference type="Proteomes" id="UP000838412">
    <property type="component" value="Chromosome 1"/>
</dbReference>
<feature type="region of interest" description="Disordered" evidence="5">
    <location>
        <begin position="374"/>
        <end position="406"/>
    </location>
</feature>
<protein>
    <submittedName>
        <fullName evidence="7">TRAFD1 protein</fullName>
    </submittedName>
</protein>
<evidence type="ECO:0000256" key="2">
    <source>
        <dbReference type="ARBA" id="ARBA00022771"/>
    </source>
</evidence>
<dbReference type="EMBL" id="OV696686">
    <property type="protein sequence ID" value="CAH1232819.1"/>
    <property type="molecule type" value="Genomic_DNA"/>
</dbReference>
<feature type="compositionally biased region" description="Pro residues" evidence="5">
    <location>
        <begin position="466"/>
        <end position="478"/>
    </location>
</feature>
<name>A0A8J9VVD1_BRALA</name>
<dbReference type="InterPro" id="IPR049439">
    <property type="entry name" value="TRAFD1-XIAF1_Znf"/>
</dbReference>
<dbReference type="GO" id="GO:0005739">
    <property type="term" value="C:mitochondrion"/>
    <property type="evidence" value="ECO:0007669"/>
    <property type="project" value="TreeGrafter"/>
</dbReference>
<keyword evidence="3 4" id="KW-0862">Zinc</keyword>
<dbReference type="InterPro" id="IPR051986">
    <property type="entry name" value="Innate_Immune_Apopt_Reg"/>
</dbReference>